<dbReference type="HOGENOM" id="CLU_044437_0_0_11"/>
<dbReference type="STRING" id="1447715.AH67_08500"/>
<protein>
    <submittedName>
        <fullName evidence="1">Uncharacterized protein</fullName>
    </submittedName>
</protein>
<dbReference type="KEGG" id="bpsp:AH67_08500"/>
<name>A0A0A7I9J7_9BIFI</name>
<proteinExistence type="predicted"/>
<dbReference type="Proteomes" id="UP000030636">
    <property type="component" value="Chromosome"/>
</dbReference>
<keyword evidence="2" id="KW-1185">Reference proteome</keyword>
<dbReference type="AlphaFoldDB" id="A0A0A7I9J7"/>
<evidence type="ECO:0000313" key="2">
    <source>
        <dbReference type="Proteomes" id="UP000030636"/>
    </source>
</evidence>
<evidence type="ECO:0000313" key="1">
    <source>
        <dbReference type="EMBL" id="AIZ16928.1"/>
    </source>
</evidence>
<accession>A0A0A7I9J7</accession>
<sequence length="477" mass="52113">MGDAAVLDLTIGNDDNYAFGSYIVQATDAAQAELDQLDDIIALAERLQPECDQLDYALAAGSGALCGVIDIFCVGAPGDSKLQGPALQWMRHTTVTFAKLCGWNGEQTGIQSAAAFLATKFLADSDSPLARKLGLLFDEDIDPESRAKSFRVFGRESSLLGVFFAILGEFATTAPAGDAGKLHFVHDKDAGAGLHGSTPAEKVFCGIVNWLGHQLFGRGDAVDAMQQAMPALDIPTPVWTLISQYAMHARDIPLPAPKFLERFQQLANQIYAQGYDVRFLATQSVPVLLNEALTRLFYAVRRMFAYADSADPSDFSMQAMWEACEPFSNSTVQRMLTVAHGTFCLLDTTDAAIRGVAAGAGTFNVREFVMRLNLVGTGRFAISLYGEGVRAVALQTAGPNAEFARRERTIVEDYLDGLRELGRLYDDRHLVDFTEDFKHSAPYERAFAKSVQLAQLRKVPEERILASKSDIDAYFNN</sequence>
<gene>
    <name evidence="1" type="ORF">AH67_08500</name>
</gene>
<dbReference type="EMBL" id="CP007457">
    <property type="protein sequence ID" value="AIZ16928.1"/>
    <property type="molecule type" value="Genomic_DNA"/>
</dbReference>
<organism evidence="1 2">
    <name type="scientific">Bifidobacterium pseudolongum PV8-2</name>
    <dbReference type="NCBI Taxonomy" id="1447715"/>
    <lineage>
        <taxon>Bacteria</taxon>
        <taxon>Bacillati</taxon>
        <taxon>Actinomycetota</taxon>
        <taxon>Actinomycetes</taxon>
        <taxon>Bifidobacteriales</taxon>
        <taxon>Bifidobacteriaceae</taxon>
        <taxon>Bifidobacterium</taxon>
    </lineage>
</organism>
<reference evidence="1 2" key="1">
    <citation type="journal article" date="2015" name="Genome Announc.">
        <title>Bifidobacterium pseudolongum Strain PV8-2, Isolated from a Stool Sample of an Anemic Kenyan Infant.</title>
        <authorList>
            <person name="Vazquez-Gutierrez P."/>
            <person name="Lacroix C."/>
            <person name="Chassard C."/>
            <person name="Klumpp J."/>
            <person name="Stevens M.J."/>
            <person name="Jans C."/>
        </authorList>
    </citation>
    <scope>NUCLEOTIDE SEQUENCE [LARGE SCALE GENOMIC DNA]</scope>
    <source>
        <strain evidence="1 2">PV8-2</strain>
    </source>
</reference>